<organism evidence="3">
    <name type="scientific">Culicoides sonorensis</name>
    <name type="common">Biting midge</name>
    <dbReference type="NCBI Taxonomy" id="179676"/>
    <lineage>
        <taxon>Eukaryota</taxon>
        <taxon>Metazoa</taxon>
        <taxon>Ecdysozoa</taxon>
        <taxon>Arthropoda</taxon>
        <taxon>Hexapoda</taxon>
        <taxon>Insecta</taxon>
        <taxon>Pterygota</taxon>
        <taxon>Neoptera</taxon>
        <taxon>Endopterygota</taxon>
        <taxon>Diptera</taxon>
        <taxon>Nematocera</taxon>
        <taxon>Chironomoidea</taxon>
        <taxon>Ceratopogonidae</taxon>
        <taxon>Ceratopogoninae</taxon>
        <taxon>Culicoides</taxon>
        <taxon>Monoculicoides</taxon>
    </lineage>
</organism>
<evidence type="ECO:0000313" key="3">
    <source>
        <dbReference type="EMBL" id="SSX23530.1"/>
    </source>
</evidence>
<feature type="signal peptide" evidence="1">
    <location>
        <begin position="1"/>
        <end position="18"/>
    </location>
</feature>
<reference evidence="2" key="1">
    <citation type="submission" date="2018-04" db="EMBL/GenBank/DDBJ databases">
        <authorList>
            <person name="Go L.Y."/>
            <person name="Mitchell J.A."/>
        </authorList>
    </citation>
    <scope>NUCLEOTIDE SEQUENCE</scope>
    <source>
        <tissue evidence="2">Whole organism</tissue>
    </source>
</reference>
<dbReference type="EMBL" id="UFQT01000362">
    <property type="protein sequence ID" value="SSX23530.1"/>
    <property type="molecule type" value="Genomic_DNA"/>
</dbReference>
<dbReference type="AlphaFoldDB" id="A0A336M0D3"/>
<evidence type="ECO:0000256" key="1">
    <source>
        <dbReference type="SAM" id="SignalP"/>
    </source>
</evidence>
<gene>
    <name evidence="3" type="primary">CSON009220</name>
</gene>
<name>A0A336M0D3_CULSO</name>
<feature type="chain" id="PRO_5036328641" evidence="1">
    <location>
        <begin position="19"/>
        <end position="124"/>
    </location>
</feature>
<protein>
    <submittedName>
        <fullName evidence="3">CSON009220 protein</fullName>
    </submittedName>
</protein>
<accession>A0A336M0D3</accession>
<proteinExistence type="predicted"/>
<evidence type="ECO:0000313" key="2">
    <source>
        <dbReference type="EMBL" id="SSX03164.1"/>
    </source>
</evidence>
<sequence length="124" mass="13281">MNKFIIAGLFVVIATAMAQDAVTQESVASTVDPVEQAVANSQYVRLVLEGALVKANLPPHLEEQGNQVVADAEKKLDACEESVRANRLVWLYKVCTTTVLKTSAWQLKALAKQAASSTVAPVEA</sequence>
<dbReference type="VEuPathDB" id="VectorBase:CSON009220"/>
<keyword evidence="1" id="KW-0732">Signal</keyword>
<dbReference type="EMBL" id="UFQS01000362">
    <property type="protein sequence ID" value="SSX03164.1"/>
    <property type="molecule type" value="Genomic_DNA"/>
</dbReference>
<reference evidence="3" key="2">
    <citation type="submission" date="2018-07" db="EMBL/GenBank/DDBJ databases">
        <authorList>
            <person name="Quirk P.G."/>
            <person name="Krulwich T.A."/>
        </authorList>
    </citation>
    <scope>NUCLEOTIDE SEQUENCE</scope>
</reference>